<keyword evidence="1" id="KW-0560">Oxidoreductase</keyword>
<dbReference type="SUPFAM" id="SSF51197">
    <property type="entry name" value="Clavaminate synthase-like"/>
    <property type="match status" value="1"/>
</dbReference>
<accession>A0A6N8JC52</accession>
<protein>
    <submittedName>
        <fullName evidence="1">Phytanoyl-CoA dioxygenase</fullName>
    </submittedName>
</protein>
<name>A0A6N8JC52_9BACT</name>
<evidence type="ECO:0000313" key="1">
    <source>
        <dbReference type="EMBL" id="MVT42028.1"/>
    </source>
</evidence>
<dbReference type="PANTHER" id="PTHR31630:SF6">
    <property type="entry name" value="PHYTANOYL-COA DIOXYGENASE-RELATED"/>
    <property type="match status" value="1"/>
</dbReference>
<reference evidence="1 2" key="1">
    <citation type="submission" date="2019-12" db="EMBL/GenBank/DDBJ databases">
        <title>The draft genomic sequence of strain Chitinophaga oryziterrae JCM 16595.</title>
        <authorList>
            <person name="Zhang X."/>
        </authorList>
    </citation>
    <scope>NUCLEOTIDE SEQUENCE [LARGE SCALE GENOMIC DNA]</scope>
    <source>
        <strain evidence="1 2">JCM 16595</strain>
    </source>
</reference>
<evidence type="ECO:0000313" key="2">
    <source>
        <dbReference type="Proteomes" id="UP000468388"/>
    </source>
</evidence>
<dbReference type="RefSeq" id="WP_157300664.1">
    <property type="nucleotide sequence ID" value="NZ_BAAAZB010000005.1"/>
</dbReference>
<dbReference type="EMBL" id="WRXO01000004">
    <property type="protein sequence ID" value="MVT42028.1"/>
    <property type="molecule type" value="Genomic_DNA"/>
</dbReference>
<dbReference type="PANTHER" id="PTHR31630">
    <property type="entry name" value="PHYTANOYL-COA DIOXYGENASE-RELATED-RELATED"/>
    <property type="match status" value="1"/>
</dbReference>
<dbReference type="AlphaFoldDB" id="A0A6N8JC52"/>
<dbReference type="Gene3D" id="2.60.120.620">
    <property type="entry name" value="q2cbj1_9rhob like domain"/>
    <property type="match status" value="1"/>
</dbReference>
<dbReference type="Proteomes" id="UP000468388">
    <property type="component" value="Unassembled WGS sequence"/>
</dbReference>
<dbReference type="Pfam" id="PF05721">
    <property type="entry name" value="PhyH"/>
    <property type="match status" value="1"/>
</dbReference>
<dbReference type="OrthoDB" id="1157001at2"/>
<comment type="caution">
    <text evidence="1">The sequence shown here is derived from an EMBL/GenBank/DDBJ whole genome shotgun (WGS) entry which is preliminary data.</text>
</comment>
<dbReference type="GO" id="GO:0016706">
    <property type="term" value="F:2-oxoglutarate-dependent dioxygenase activity"/>
    <property type="evidence" value="ECO:0007669"/>
    <property type="project" value="UniProtKB-ARBA"/>
</dbReference>
<organism evidence="1 2">
    <name type="scientific">Chitinophaga oryziterrae</name>
    <dbReference type="NCBI Taxonomy" id="1031224"/>
    <lineage>
        <taxon>Bacteria</taxon>
        <taxon>Pseudomonadati</taxon>
        <taxon>Bacteroidota</taxon>
        <taxon>Chitinophagia</taxon>
        <taxon>Chitinophagales</taxon>
        <taxon>Chitinophagaceae</taxon>
        <taxon>Chitinophaga</taxon>
    </lineage>
</organism>
<dbReference type="InterPro" id="IPR008775">
    <property type="entry name" value="Phytyl_CoA_dOase-like"/>
</dbReference>
<sequence length="308" mass="35360">MTDFLFVFYATHMGKKQRTAIPVYENFEFTAGIWMNIFGLGKFETYQFLYAECRDVDHFKAWIIDLKGAEFFHHATLQFDNWLTSSSVADTISPVLLSPSQLSFWEQQGYLKISGLVEDTLCDDVKDLICTHLNLSSTWYPAHPDWHGLMLEVYQDARLEAIRKHPQVHQLFAELYNTHHIISNTDKLSFNPPETASWKFKGSNLHWDLDLSKPVEYYIQGLIYLDDVPEDRGPLLVVPGFHHQFADFIRPFSTLDDAMEAVRAVTSPIPVPGVKGDVVVWLNTLPHAASANRSSLPRFVQYLNFSTL</sequence>
<keyword evidence="2" id="KW-1185">Reference proteome</keyword>
<keyword evidence="1" id="KW-0223">Dioxygenase</keyword>
<gene>
    <name evidence="1" type="ORF">GO495_15660</name>
</gene>
<proteinExistence type="predicted"/>